<dbReference type="EMBL" id="JACWMX010000002">
    <property type="protein sequence ID" value="MBD1392378.1"/>
    <property type="molecule type" value="Genomic_DNA"/>
</dbReference>
<evidence type="ECO:0000313" key="1">
    <source>
        <dbReference type="EMBL" id="MBD1392378.1"/>
    </source>
</evidence>
<dbReference type="Proteomes" id="UP000619078">
    <property type="component" value="Unassembled WGS sequence"/>
</dbReference>
<sequence length="62" mass="6912">MELACRKEYVSVLRTLISSSKIQLFKGSLQLQKQDDRIAVLFKGQVVGEVEINAFKNALTGV</sequence>
<dbReference type="RefSeq" id="WP_191161263.1">
    <property type="nucleotide sequence ID" value="NZ_JACWMX010000002.1"/>
</dbReference>
<organism evidence="1 2">
    <name type="scientific">Mucilaginibacter glaciei</name>
    <dbReference type="NCBI Taxonomy" id="2772109"/>
    <lineage>
        <taxon>Bacteria</taxon>
        <taxon>Pseudomonadati</taxon>
        <taxon>Bacteroidota</taxon>
        <taxon>Sphingobacteriia</taxon>
        <taxon>Sphingobacteriales</taxon>
        <taxon>Sphingobacteriaceae</taxon>
        <taxon>Mucilaginibacter</taxon>
    </lineage>
</organism>
<name>A0A926S0U9_9SPHI</name>
<accession>A0A926S0U9</accession>
<comment type="caution">
    <text evidence="1">The sequence shown here is derived from an EMBL/GenBank/DDBJ whole genome shotgun (WGS) entry which is preliminary data.</text>
</comment>
<evidence type="ECO:0000313" key="2">
    <source>
        <dbReference type="Proteomes" id="UP000619078"/>
    </source>
</evidence>
<protein>
    <submittedName>
        <fullName evidence="1">Uncharacterized protein</fullName>
    </submittedName>
</protein>
<dbReference type="AlphaFoldDB" id="A0A926S0U9"/>
<reference evidence="1" key="1">
    <citation type="submission" date="2020-09" db="EMBL/GenBank/DDBJ databases">
        <title>Novel species of Mucilaginibacter isolated from a glacier on the Tibetan Plateau.</title>
        <authorList>
            <person name="Liu Q."/>
            <person name="Xin Y.-H."/>
        </authorList>
    </citation>
    <scope>NUCLEOTIDE SEQUENCE</scope>
    <source>
        <strain evidence="1">ZB1P21</strain>
    </source>
</reference>
<proteinExistence type="predicted"/>
<gene>
    <name evidence="1" type="ORF">IDJ76_04640</name>
</gene>
<keyword evidence="2" id="KW-1185">Reference proteome</keyword>